<reference evidence="3" key="1">
    <citation type="submission" date="2016-10" db="EMBL/GenBank/DDBJ databases">
        <authorList>
            <person name="Varghese N."/>
            <person name="Submissions S."/>
        </authorList>
    </citation>
    <scope>NUCLEOTIDE SEQUENCE [LARGE SCALE GENOMIC DNA]</scope>
    <source>
        <strain evidence="3">CGMCC 4.5579</strain>
    </source>
</reference>
<dbReference type="PANTHER" id="PTHR43677:SF4">
    <property type="entry name" value="QUINONE OXIDOREDUCTASE-LIKE PROTEIN 2"/>
    <property type="match status" value="1"/>
</dbReference>
<dbReference type="GO" id="GO:0016491">
    <property type="term" value="F:oxidoreductase activity"/>
    <property type="evidence" value="ECO:0007669"/>
    <property type="project" value="InterPro"/>
</dbReference>
<accession>A0A1I5ZEL5</accession>
<dbReference type="SUPFAM" id="SSF50129">
    <property type="entry name" value="GroES-like"/>
    <property type="match status" value="1"/>
</dbReference>
<protein>
    <submittedName>
        <fullName evidence="2">NADPH2:quinone reductase</fullName>
    </submittedName>
</protein>
<dbReference type="OrthoDB" id="5195079at2"/>
<dbReference type="InterPro" id="IPR020843">
    <property type="entry name" value="ER"/>
</dbReference>
<keyword evidence="3" id="KW-1185">Reference proteome</keyword>
<proteinExistence type="predicted"/>
<dbReference type="AlphaFoldDB" id="A0A1I5ZEL5"/>
<sequence>MRAIQVAEFGGPEVLVPGDVPDPVPGPGQALLAVAAVDVLFVETQIRRGGFGEYFDVRLPYVPGGGVGGEVVAVGDPGDADWVGRRVVTQGAESGAYAERAAAPVGGLVPVPDGLGLSEATALVHDGHTAMVVLEQAALRPGEWVLVTGAAGGMGVLLVQLAVAAGARVVAAARGERKLALVRELGAEVAVDHTDPGWVKVVRDATGGRGADVVLDGIGGEVGRAAFEATADGGRFSAHGAPSGEFARVDPAEVARRGVTLRGIDDVRAATGTDGRRLAGALAAAAEGRVRPVIGQTFPLERAADAHAAIEARAVIGKTLLLP</sequence>
<dbReference type="EMBL" id="FOWW01000009">
    <property type="protein sequence ID" value="SFQ54898.1"/>
    <property type="molecule type" value="Genomic_DNA"/>
</dbReference>
<evidence type="ECO:0000313" key="3">
    <source>
        <dbReference type="Proteomes" id="UP000198727"/>
    </source>
</evidence>
<gene>
    <name evidence="2" type="ORF">SAMN05421810_109113</name>
</gene>
<evidence type="ECO:0000313" key="2">
    <source>
        <dbReference type="EMBL" id="SFQ54898.1"/>
    </source>
</evidence>
<dbReference type="Gene3D" id="3.90.180.10">
    <property type="entry name" value="Medium-chain alcohol dehydrogenases, catalytic domain"/>
    <property type="match status" value="1"/>
</dbReference>
<dbReference type="Proteomes" id="UP000198727">
    <property type="component" value="Unassembled WGS sequence"/>
</dbReference>
<dbReference type="SUPFAM" id="SSF51735">
    <property type="entry name" value="NAD(P)-binding Rossmann-fold domains"/>
    <property type="match status" value="1"/>
</dbReference>
<dbReference type="PANTHER" id="PTHR43677">
    <property type="entry name" value="SHORT-CHAIN DEHYDROGENASE/REDUCTASE"/>
    <property type="match status" value="1"/>
</dbReference>
<name>A0A1I5ZEL5_9PSEU</name>
<organism evidence="2 3">
    <name type="scientific">Amycolatopsis arida</name>
    <dbReference type="NCBI Taxonomy" id="587909"/>
    <lineage>
        <taxon>Bacteria</taxon>
        <taxon>Bacillati</taxon>
        <taxon>Actinomycetota</taxon>
        <taxon>Actinomycetes</taxon>
        <taxon>Pseudonocardiales</taxon>
        <taxon>Pseudonocardiaceae</taxon>
        <taxon>Amycolatopsis</taxon>
    </lineage>
</organism>
<dbReference type="Pfam" id="PF00107">
    <property type="entry name" value="ADH_zinc_N"/>
    <property type="match status" value="1"/>
</dbReference>
<dbReference type="RefSeq" id="WP_092534514.1">
    <property type="nucleotide sequence ID" value="NZ_FOWW01000009.1"/>
</dbReference>
<evidence type="ECO:0000259" key="1">
    <source>
        <dbReference type="SMART" id="SM00829"/>
    </source>
</evidence>
<dbReference type="Pfam" id="PF08240">
    <property type="entry name" value="ADH_N"/>
    <property type="match status" value="1"/>
</dbReference>
<feature type="domain" description="Enoyl reductase (ER)" evidence="1">
    <location>
        <begin position="10"/>
        <end position="321"/>
    </location>
</feature>
<dbReference type="SMART" id="SM00829">
    <property type="entry name" value="PKS_ER"/>
    <property type="match status" value="1"/>
</dbReference>
<dbReference type="InterPro" id="IPR036291">
    <property type="entry name" value="NAD(P)-bd_dom_sf"/>
</dbReference>
<dbReference type="STRING" id="587909.SAMN05421810_109113"/>
<dbReference type="Gene3D" id="3.40.50.720">
    <property type="entry name" value="NAD(P)-binding Rossmann-like Domain"/>
    <property type="match status" value="1"/>
</dbReference>
<dbReference type="InterPro" id="IPR011032">
    <property type="entry name" value="GroES-like_sf"/>
</dbReference>
<dbReference type="InterPro" id="IPR013149">
    <property type="entry name" value="ADH-like_C"/>
</dbReference>
<dbReference type="InterPro" id="IPR051397">
    <property type="entry name" value="Zn-ADH-like_protein"/>
</dbReference>
<dbReference type="InterPro" id="IPR013154">
    <property type="entry name" value="ADH-like_N"/>
</dbReference>